<evidence type="ECO:0000256" key="1">
    <source>
        <dbReference type="SAM" id="MobiDB-lite"/>
    </source>
</evidence>
<dbReference type="Proteomes" id="UP000595349">
    <property type="component" value="Chromosome"/>
</dbReference>
<dbReference type="AlphaFoldDB" id="A0A7T7CE41"/>
<dbReference type="RefSeq" id="WP_200087154.1">
    <property type="nucleotide sequence ID" value="NZ_CP054706.1"/>
</dbReference>
<dbReference type="EMBL" id="CP054706">
    <property type="protein sequence ID" value="QQK78679.1"/>
    <property type="molecule type" value="Genomic_DNA"/>
</dbReference>
<accession>A0A7T7CE41</accession>
<organism evidence="2 3">
    <name type="scientific">Salicibibacter cibi</name>
    <dbReference type="NCBI Taxonomy" id="2743001"/>
    <lineage>
        <taxon>Bacteria</taxon>
        <taxon>Bacillati</taxon>
        <taxon>Bacillota</taxon>
        <taxon>Bacilli</taxon>
        <taxon>Bacillales</taxon>
        <taxon>Bacillaceae</taxon>
        <taxon>Salicibibacter</taxon>
    </lineage>
</organism>
<proteinExistence type="predicted"/>
<feature type="region of interest" description="Disordered" evidence="1">
    <location>
        <begin position="1"/>
        <end position="47"/>
    </location>
</feature>
<gene>
    <name evidence="2" type="ORF">HUG20_01350</name>
</gene>
<evidence type="ECO:0000313" key="3">
    <source>
        <dbReference type="Proteomes" id="UP000595349"/>
    </source>
</evidence>
<name>A0A7T7CE41_9BACI</name>
<sequence length="67" mass="8042">MNRVHHPNIDPKKQRRSMTPVDPDEQYIDDHFGGVYADSRGKDTEEEMEITRELIRKYKENRHKSSE</sequence>
<protein>
    <submittedName>
        <fullName evidence="2">Uncharacterized protein</fullName>
    </submittedName>
</protein>
<reference evidence="2 3" key="1">
    <citation type="submission" date="2020-06" db="EMBL/GenBank/DDBJ databases">
        <title>Genomic analysis of Salicibibacter sp. NKC21-4.</title>
        <authorList>
            <person name="Oh Y.J."/>
        </authorList>
    </citation>
    <scope>NUCLEOTIDE SEQUENCE [LARGE SCALE GENOMIC DNA]</scope>
    <source>
        <strain evidence="2 3">NKC21-4</strain>
    </source>
</reference>
<evidence type="ECO:0000313" key="2">
    <source>
        <dbReference type="EMBL" id="QQK78679.1"/>
    </source>
</evidence>
<dbReference type="KEGG" id="scib:HUG20_01350"/>
<keyword evidence="3" id="KW-1185">Reference proteome</keyword>